<feature type="transmembrane region" description="Helical" evidence="8">
    <location>
        <begin position="437"/>
        <end position="454"/>
    </location>
</feature>
<comment type="caution">
    <text evidence="10">The sequence shown here is derived from an EMBL/GenBank/DDBJ whole genome shotgun (WGS) entry which is preliminary data.</text>
</comment>
<feature type="transmembrane region" description="Helical" evidence="8">
    <location>
        <begin position="180"/>
        <end position="204"/>
    </location>
</feature>
<dbReference type="InterPro" id="IPR035906">
    <property type="entry name" value="MetI-like_sf"/>
</dbReference>
<evidence type="ECO:0000256" key="5">
    <source>
        <dbReference type="ARBA" id="ARBA00022692"/>
    </source>
</evidence>
<organism evidence="10 11">
    <name type="scientific">Agromyces bracchium</name>
    <dbReference type="NCBI Taxonomy" id="88376"/>
    <lineage>
        <taxon>Bacteria</taxon>
        <taxon>Bacillati</taxon>
        <taxon>Actinomycetota</taxon>
        <taxon>Actinomycetes</taxon>
        <taxon>Micrococcales</taxon>
        <taxon>Microbacteriaceae</taxon>
        <taxon>Agromyces</taxon>
    </lineage>
</organism>
<sequence>MTDRVATPSPRRPWGLIAASLVAVALAAIPVIHLVVRVLSADPAELAAVFDRPRIPLLVGNSVLLAASVTLTAVALGVPSAFLLARARLRWRGAWAVLAALPLAMPSYLAAYGWLAWQPSMKGFWAAWLVLSFVSVPYVTLPVAAALRIGSTGLDDVARTLGRGPFGSFMLGTWPQIRPAVLAGALLVCLYTLSDFGGVALFRFPVLTTAIQQAYSASFSRDEAAVLAVLLVALALLVVIGEQVARGRAARRIQAAPATGRRRMTRLGPWTVPGLALLALVPAVAVVVPVAVLLGRVLTAETLQAFDGVNLAQAIGNTVLLSAGGAVVAVALALPIGVLAARHRGRMVRGIESAGYLALGLPGIVVGLSLVFFSLSVVPALYQTALVLAFGYGILFMPKAIGSIRSATGQVPTSLEDVSRTLGNSRARTWWAVTARLARPGIFAAALLAAVSAMKELPATLMLRPTGTDTLAVELWQRTDISAYGAAAPYAVALLLVAAVPAFLLSDARAGREATREAIAPDARAGREATREAIA</sequence>
<proteinExistence type="inferred from homology"/>
<feature type="transmembrane region" description="Helical" evidence="8">
    <location>
        <begin position="14"/>
        <end position="35"/>
    </location>
</feature>
<evidence type="ECO:0000313" key="11">
    <source>
        <dbReference type="Proteomes" id="UP000433071"/>
    </source>
</evidence>
<dbReference type="Proteomes" id="UP000433071">
    <property type="component" value="Unassembled WGS sequence"/>
</dbReference>
<dbReference type="EMBL" id="WMLB01000047">
    <property type="protein sequence ID" value="MTH70477.1"/>
    <property type="molecule type" value="Genomic_DNA"/>
</dbReference>
<evidence type="ECO:0000313" key="10">
    <source>
        <dbReference type="EMBL" id="MTH70477.1"/>
    </source>
</evidence>
<keyword evidence="3" id="KW-1003">Cell membrane</keyword>
<evidence type="ECO:0000256" key="2">
    <source>
        <dbReference type="ARBA" id="ARBA00022448"/>
    </source>
</evidence>
<dbReference type="GO" id="GO:0005886">
    <property type="term" value="C:plasma membrane"/>
    <property type="evidence" value="ECO:0007669"/>
    <property type="project" value="UniProtKB-SubCell"/>
</dbReference>
<dbReference type="InterPro" id="IPR000515">
    <property type="entry name" value="MetI-like"/>
</dbReference>
<evidence type="ECO:0000256" key="4">
    <source>
        <dbReference type="ARBA" id="ARBA00022519"/>
    </source>
</evidence>
<name>A0A6I3MEP5_9MICO</name>
<feature type="domain" description="ABC transmembrane type-1" evidence="9">
    <location>
        <begin position="59"/>
        <end position="240"/>
    </location>
</feature>
<dbReference type="PANTHER" id="PTHR43357">
    <property type="entry name" value="INNER MEMBRANE ABC TRANSPORTER PERMEASE PROTEIN YDCV"/>
    <property type="match status" value="1"/>
</dbReference>
<dbReference type="OrthoDB" id="5100908at2"/>
<evidence type="ECO:0000256" key="8">
    <source>
        <dbReference type="RuleBase" id="RU363032"/>
    </source>
</evidence>
<feature type="transmembrane region" description="Helical" evidence="8">
    <location>
        <begin position="481"/>
        <end position="506"/>
    </location>
</feature>
<dbReference type="Gene3D" id="1.10.3720.10">
    <property type="entry name" value="MetI-like"/>
    <property type="match status" value="2"/>
</dbReference>
<dbReference type="RefSeq" id="WP_155053485.1">
    <property type="nucleotide sequence ID" value="NZ_BAAAIB010000005.1"/>
</dbReference>
<dbReference type="SUPFAM" id="SSF161098">
    <property type="entry name" value="MetI-like"/>
    <property type="match status" value="2"/>
</dbReference>
<evidence type="ECO:0000259" key="9">
    <source>
        <dbReference type="PROSITE" id="PS50928"/>
    </source>
</evidence>
<evidence type="ECO:0000256" key="7">
    <source>
        <dbReference type="ARBA" id="ARBA00023136"/>
    </source>
</evidence>
<feature type="transmembrane region" description="Helical" evidence="8">
    <location>
        <begin position="380"/>
        <end position="397"/>
    </location>
</feature>
<dbReference type="PROSITE" id="PS50928">
    <property type="entry name" value="ABC_TM1"/>
    <property type="match status" value="2"/>
</dbReference>
<reference evidence="10 11" key="1">
    <citation type="submission" date="2019-11" db="EMBL/GenBank/DDBJ databases">
        <title>Agromyces kandeliae sp. nov., isolated from mangrove soil.</title>
        <authorList>
            <person name="Wang R."/>
        </authorList>
    </citation>
    <scope>NUCLEOTIDE SEQUENCE [LARGE SCALE GENOMIC DNA]</scope>
    <source>
        <strain evidence="10 11">JCM 11433</strain>
    </source>
</reference>
<comment type="subcellular location">
    <subcellularLocation>
        <location evidence="1">Cell inner membrane</location>
        <topology evidence="1">Multi-pass membrane protein</topology>
    </subcellularLocation>
    <subcellularLocation>
        <location evidence="8">Cell membrane</location>
        <topology evidence="8">Multi-pass membrane protein</topology>
    </subcellularLocation>
</comment>
<keyword evidence="7 8" id="KW-0472">Membrane</keyword>
<feature type="transmembrane region" description="Helical" evidence="8">
    <location>
        <begin position="123"/>
        <end position="147"/>
    </location>
</feature>
<keyword evidence="2 8" id="KW-0813">Transport</keyword>
<dbReference type="GO" id="GO:0055085">
    <property type="term" value="P:transmembrane transport"/>
    <property type="evidence" value="ECO:0007669"/>
    <property type="project" value="InterPro"/>
</dbReference>
<dbReference type="PANTHER" id="PTHR43357:SF3">
    <property type="entry name" value="FE(3+)-TRANSPORT SYSTEM PERMEASE PROTEIN FBPB 2"/>
    <property type="match status" value="1"/>
</dbReference>
<keyword evidence="4" id="KW-0997">Cell inner membrane</keyword>
<dbReference type="CDD" id="cd06261">
    <property type="entry name" value="TM_PBP2"/>
    <property type="match status" value="2"/>
</dbReference>
<feature type="transmembrane region" description="Helical" evidence="8">
    <location>
        <begin position="314"/>
        <end position="341"/>
    </location>
</feature>
<dbReference type="Pfam" id="PF00528">
    <property type="entry name" value="BPD_transp_1"/>
    <property type="match status" value="2"/>
</dbReference>
<keyword evidence="11" id="KW-1185">Reference proteome</keyword>
<feature type="transmembrane region" description="Helical" evidence="8">
    <location>
        <begin position="95"/>
        <end position="117"/>
    </location>
</feature>
<evidence type="ECO:0000256" key="6">
    <source>
        <dbReference type="ARBA" id="ARBA00022989"/>
    </source>
</evidence>
<keyword evidence="5 8" id="KW-0812">Transmembrane</keyword>
<protein>
    <submittedName>
        <fullName evidence="10">ABC transporter permease subunit</fullName>
    </submittedName>
</protein>
<dbReference type="AlphaFoldDB" id="A0A6I3MEP5"/>
<evidence type="ECO:0000256" key="3">
    <source>
        <dbReference type="ARBA" id="ARBA00022475"/>
    </source>
</evidence>
<accession>A0A6I3MEP5</accession>
<comment type="similarity">
    <text evidence="8">Belongs to the binding-protein-dependent transport system permease family.</text>
</comment>
<evidence type="ECO:0000256" key="1">
    <source>
        <dbReference type="ARBA" id="ARBA00004429"/>
    </source>
</evidence>
<keyword evidence="6 8" id="KW-1133">Transmembrane helix</keyword>
<gene>
    <name evidence="10" type="ORF">GJ743_19105</name>
</gene>
<feature type="transmembrane region" description="Helical" evidence="8">
    <location>
        <begin position="224"/>
        <end position="245"/>
    </location>
</feature>
<feature type="transmembrane region" description="Helical" evidence="8">
    <location>
        <begin position="55"/>
        <end position="83"/>
    </location>
</feature>
<feature type="transmembrane region" description="Helical" evidence="8">
    <location>
        <begin position="270"/>
        <end position="294"/>
    </location>
</feature>
<feature type="transmembrane region" description="Helical" evidence="8">
    <location>
        <begin position="353"/>
        <end position="374"/>
    </location>
</feature>
<feature type="domain" description="ABC transmembrane type-1" evidence="9">
    <location>
        <begin position="315"/>
        <end position="505"/>
    </location>
</feature>